<evidence type="ECO:0000259" key="16">
    <source>
        <dbReference type="Pfam" id="PF00275"/>
    </source>
</evidence>
<gene>
    <name evidence="17" type="ORF">COY32_04445</name>
</gene>
<feature type="domain" description="Enolpyruvate transferase" evidence="16">
    <location>
        <begin position="10"/>
        <end position="265"/>
    </location>
</feature>
<comment type="pathway">
    <text evidence="2">Cell wall biogenesis; peptidoglycan biosynthesis.</text>
</comment>
<evidence type="ECO:0000256" key="13">
    <source>
        <dbReference type="ARBA" id="ARBA00042443"/>
    </source>
</evidence>
<dbReference type="PANTHER" id="PTHR43783">
    <property type="entry name" value="UDP-N-ACETYLGLUCOSAMINE 1-CARBOXYVINYLTRANSFERASE"/>
    <property type="match status" value="1"/>
</dbReference>
<protein>
    <recommendedName>
        <fullName evidence="12">UDP-N-acetylglucosamine 1-carboxyvinyltransferase</fullName>
        <ecNumber evidence="11">2.5.1.7</ecNumber>
    </recommendedName>
    <alternativeName>
        <fullName evidence="13">Enoylpyruvate transferase</fullName>
    </alternativeName>
    <alternativeName>
        <fullName evidence="14">UDP-N-acetylglucosamine enolpyruvyl transferase</fullName>
    </alternativeName>
</protein>
<evidence type="ECO:0000313" key="18">
    <source>
        <dbReference type="Proteomes" id="UP000228920"/>
    </source>
</evidence>
<comment type="catalytic activity">
    <reaction evidence="15">
        <text>phosphoenolpyruvate + UDP-N-acetyl-alpha-D-glucosamine = UDP-N-acetyl-3-O-(1-carboxyvinyl)-alpha-D-glucosamine + phosphate</text>
        <dbReference type="Rhea" id="RHEA:18681"/>
        <dbReference type="ChEBI" id="CHEBI:43474"/>
        <dbReference type="ChEBI" id="CHEBI:57705"/>
        <dbReference type="ChEBI" id="CHEBI:58702"/>
        <dbReference type="ChEBI" id="CHEBI:68483"/>
        <dbReference type="EC" id="2.5.1.7"/>
    </reaction>
</comment>
<keyword evidence="4" id="KW-0132">Cell division</keyword>
<evidence type="ECO:0000256" key="8">
    <source>
        <dbReference type="ARBA" id="ARBA00023306"/>
    </source>
</evidence>
<keyword evidence="7" id="KW-0573">Peptidoglycan synthesis</keyword>
<evidence type="ECO:0000256" key="7">
    <source>
        <dbReference type="ARBA" id="ARBA00022984"/>
    </source>
</evidence>
<evidence type="ECO:0000313" key="17">
    <source>
        <dbReference type="EMBL" id="PIZ45946.1"/>
    </source>
</evidence>
<dbReference type="InterPro" id="IPR050068">
    <property type="entry name" value="MurA_subfamily"/>
</dbReference>
<dbReference type="SUPFAM" id="SSF55205">
    <property type="entry name" value="EPT/RTPC-like"/>
    <property type="match status" value="1"/>
</dbReference>
<sequence>MKLSHTTIHGRSQISGNFTLSESVESAKCALWAGIMTETPTKITNPPDCKSLTEVIDQISFLGAEISTEKVLEIHGEKISTLAIPKNTKLLPRDAILLWAALLAKFKRAGIPKTIIAAYPEIAPVLTAFDVRVELQNEYVVATYESSVSDRTIEISNVVSYEKRVLVESVALIMAATSSQKTKITQVVASQDHENLTEIFTKMGVSISGEYPDITVVGVELLVGISYALPKSVAESLLVMSLVCVSTGDVTIRDFPTRQLARMTKRFQEKGATFSIDRDVARIWSENRRYFPTVQTFEEAFRLPSEWQTVLCVLGAYSEGESNLYMHHDVAEHIVPVLISFGAQVSMLNIDDDYSEVRVFGPTELHATNVTVTSYEAELCAVLCAQSAKGVSTITSSSYIANVHEHIYEKLTTLGMKISHDDEQ</sequence>
<dbReference type="PANTHER" id="PTHR43783:SF1">
    <property type="entry name" value="UDP-N-ACETYLGLUCOSAMINE 1-CARBOXYVINYLTRANSFERASE"/>
    <property type="match status" value="1"/>
</dbReference>
<accession>A0A2M7THZ0</accession>
<comment type="similarity">
    <text evidence="10">Belongs to the EPSP synthase family. MurA subfamily.</text>
</comment>
<dbReference type="GO" id="GO:0008760">
    <property type="term" value="F:UDP-N-acetylglucosamine 1-carboxyvinyltransferase activity"/>
    <property type="evidence" value="ECO:0007669"/>
    <property type="project" value="UniProtKB-EC"/>
</dbReference>
<dbReference type="Pfam" id="PF00275">
    <property type="entry name" value="EPSP_synthase"/>
    <property type="match status" value="1"/>
</dbReference>
<evidence type="ECO:0000256" key="10">
    <source>
        <dbReference type="ARBA" id="ARBA00038367"/>
    </source>
</evidence>
<comment type="subcellular location">
    <subcellularLocation>
        <location evidence="1">Cytoplasm</location>
    </subcellularLocation>
</comment>
<dbReference type="AlphaFoldDB" id="A0A2M7THZ0"/>
<evidence type="ECO:0000256" key="1">
    <source>
        <dbReference type="ARBA" id="ARBA00004496"/>
    </source>
</evidence>
<dbReference type="GO" id="GO:0071555">
    <property type="term" value="P:cell wall organization"/>
    <property type="evidence" value="ECO:0007669"/>
    <property type="project" value="UniProtKB-KW"/>
</dbReference>
<keyword evidence="9" id="KW-0961">Cell wall biogenesis/degradation</keyword>
<evidence type="ECO:0000256" key="2">
    <source>
        <dbReference type="ARBA" id="ARBA00004752"/>
    </source>
</evidence>
<evidence type="ECO:0000256" key="9">
    <source>
        <dbReference type="ARBA" id="ARBA00023316"/>
    </source>
</evidence>
<dbReference type="InterPro" id="IPR036968">
    <property type="entry name" value="Enolpyruvate_Tfrase_sf"/>
</dbReference>
<comment type="caution">
    <text evidence="17">The sequence shown here is derived from an EMBL/GenBank/DDBJ whole genome shotgun (WGS) entry which is preliminary data.</text>
</comment>
<keyword evidence="8" id="KW-0131">Cell cycle</keyword>
<dbReference type="EC" id="2.5.1.7" evidence="11"/>
<dbReference type="GO" id="GO:0051301">
    <property type="term" value="P:cell division"/>
    <property type="evidence" value="ECO:0007669"/>
    <property type="project" value="UniProtKB-KW"/>
</dbReference>
<dbReference type="Proteomes" id="UP000228920">
    <property type="component" value="Unassembled WGS sequence"/>
</dbReference>
<dbReference type="GO" id="GO:0008360">
    <property type="term" value="P:regulation of cell shape"/>
    <property type="evidence" value="ECO:0007669"/>
    <property type="project" value="UniProtKB-KW"/>
</dbReference>
<keyword evidence="6" id="KW-0133">Cell shape</keyword>
<proteinExistence type="inferred from homology"/>
<evidence type="ECO:0000256" key="3">
    <source>
        <dbReference type="ARBA" id="ARBA00022490"/>
    </source>
</evidence>
<evidence type="ECO:0000256" key="4">
    <source>
        <dbReference type="ARBA" id="ARBA00022618"/>
    </source>
</evidence>
<dbReference type="GO" id="GO:0009252">
    <property type="term" value="P:peptidoglycan biosynthetic process"/>
    <property type="evidence" value="ECO:0007669"/>
    <property type="project" value="UniProtKB-KW"/>
</dbReference>
<keyword evidence="3" id="KW-0963">Cytoplasm</keyword>
<reference evidence="18" key="1">
    <citation type="submission" date="2017-09" db="EMBL/GenBank/DDBJ databases">
        <title>Depth-based differentiation of microbial function through sediment-hosted aquifers and enrichment of novel symbionts in the deep terrestrial subsurface.</title>
        <authorList>
            <person name="Probst A.J."/>
            <person name="Ladd B."/>
            <person name="Jarett J.K."/>
            <person name="Geller-Mcgrath D.E."/>
            <person name="Sieber C.M.K."/>
            <person name="Emerson J.B."/>
            <person name="Anantharaman K."/>
            <person name="Thomas B.C."/>
            <person name="Malmstrom R."/>
            <person name="Stieglmeier M."/>
            <person name="Klingl A."/>
            <person name="Woyke T."/>
            <person name="Ryan C.M."/>
            <person name="Banfield J.F."/>
        </authorList>
    </citation>
    <scope>NUCLEOTIDE SEQUENCE [LARGE SCALE GENOMIC DNA]</scope>
</reference>
<evidence type="ECO:0000256" key="12">
    <source>
        <dbReference type="ARBA" id="ARBA00039754"/>
    </source>
</evidence>
<evidence type="ECO:0000256" key="5">
    <source>
        <dbReference type="ARBA" id="ARBA00022679"/>
    </source>
</evidence>
<dbReference type="EMBL" id="PFNL01000117">
    <property type="protein sequence ID" value="PIZ45946.1"/>
    <property type="molecule type" value="Genomic_DNA"/>
</dbReference>
<evidence type="ECO:0000256" key="11">
    <source>
        <dbReference type="ARBA" id="ARBA00039108"/>
    </source>
</evidence>
<dbReference type="GO" id="GO:0005737">
    <property type="term" value="C:cytoplasm"/>
    <property type="evidence" value="ECO:0007669"/>
    <property type="project" value="UniProtKB-SubCell"/>
</dbReference>
<dbReference type="Gene3D" id="3.65.10.10">
    <property type="entry name" value="Enolpyruvate transferase domain"/>
    <property type="match status" value="2"/>
</dbReference>
<evidence type="ECO:0000256" key="14">
    <source>
        <dbReference type="ARBA" id="ARBA00042842"/>
    </source>
</evidence>
<dbReference type="InterPro" id="IPR001986">
    <property type="entry name" value="Enolpyruvate_Tfrase_dom"/>
</dbReference>
<organism evidence="17 18">
    <name type="scientific">candidate division WWE3 bacterium CG_4_10_14_0_2_um_filter_41_14</name>
    <dbReference type="NCBI Taxonomy" id="1975072"/>
    <lineage>
        <taxon>Bacteria</taxon>
        <taxon>Katanobacteria</taxon>
    </lineage>
</organism>
<name>A0A2M7THZ0_UNCKA</name>
<dbReference type="InterPro" id="IPR013792">
    <property type="entry name" value="RNA3'P_cycl/enolpyr_Trfase_a/b"/>
</dbReference>
<evidence type="ECO:0000256" key="15">
    <source>
        <dbReference type="ARBA" id="ARBA00047527"/>
    </source>
</evidence>
<keyword evidence="5" id="KW-0808">Transferase</keyword>
<evidence type="ECO:0000256" key="6">
    <source>
        <dbReference type="ARBA" id="ARBA00022960"/>
    </source>
</evidence>